<name>A0A2X4WF22_LEDLE</name>
<dbReference type="RefSeq" id="WP_066141904.1">
    <property type="nucleotide sequence ID" value="NZ_CBCSGM010000003.1"/>
</dbReference>
<evidence type="ECO:0000313" key="2">
    <source>
        <dbReference type="EMBL" id="SQI61791.1"/>
    </source>
</evidence>
<dbReference type="PANTHER" id="PTHR43233">
    <property type="entry name" value="FAMILY N-ACETYLTRANSFERASE, PUTATIVE (AFU_ORTHOLOGUE AFUA_6G03350)-RELATED"/>
    <property type="match status" value="1"/>
</dbReference>
<dbReference type="PROSITE" id="PS51186">
    <property type="entry name" value="GNAT"/>
    <property type="match status" value="1"/>
</dbReference>
<keyword evidence="3" id="KW-1185">Reference proteome</keyword>
<organism evidence="2 3">
    <name type="scientific">Lederbergia lenta</name>
    <name type="common">Bacillus lentus</name>
    <dbReference type="NCBI Taxonomy" id="1467"/>
    <lineage>
        <taxon>Bacteria</taxon>
        <taxon>Bacillati</taxon>
        <taxon>Bacillota</taxon>
        <taxon>Bacilli</taxon>
        <taxon>Bacillales</taxon>
        <taxon>Bacillaceae</taxon>
        <taxon>Lederbergia</taxon>
    </lineage>
</organism>
<feature type="domain" description="N-acetyltransferase" evidence="1">
    <location>
        <begin position="7"/>
        <end position="137"/>
    </location>
</feature>
<reference evidence="2 3" key="1">
    <citation type="submission" date="2018-06" db="EMBL/GenBank/DDBJ databases">
        <authorList>
            <consortium name="Pathogen Informatics"/>
            <person name="Doyle S."/>
        </authorList>
    </citation>
    <scope>NUCLEOTIDE SEQUENCE [LARGE SCALE GENOMIC DNA]</scope>
    <source>
        <strain evidence="2 3">NCTC4824</strain>
    </source>
</reference>
<accession>A0A2X4WF22</accession>
<dbReference type="STRING" id="1348624.GCA_001591545_02391"/>
<dbReference type="GO" id="GO:0016747">
    <property type="term" value="F:acyltransferase activity, transferring groups other than amino-acyl groups"/>
    <property type="evidence" value="ECO:0007669"/>
    <property type="project" value="InterPro"/>
</dbReference>
<protein>
    <submittedName>
        <fullName evidence="2">N-acetyltransferase GCN5</fullName>
    </submittedName>
</protein>
<dbReference type="CDD" id="cd04301">
    <property type="entry name" value="NAT_SF"/>
    <property type="match status" value="1"/>
</dbReference>
<evidence type="ECO:0000313" key="3">
    <source>
        <dbReference type="Proteomes" id="UP000249134"/>
    </source>
</evidence>
<proteinExistence type="predicted"/>
<dbReference type="Pfam" id="PF13673">
    <property type="entry name" value="Acetyltransf_10"/>
    <property type="match status" value="1"/>
</dbReference>
<dbReference type="InterPro" id="IPR016181">
    <property type="entry name" value="Acyl_CoA_acyltransferase"/>
</dbReference>
<gene>
    <name evidence="2" type="ORF">NCTC4824_03388</name>
</gene>
<dbReference type="Proteomes" id="UP000249134">
    <property type="component" value="Chromosome 1"/>
</dbReference>
<sequence>MENKSNITYKVNKAINAEDLAKVFKASGIKRPADDLPRLQKMIDNSNIILTAWYGEEIIGIARALTDYSYCCYLSDLAIDKKYQHQGIGKELVHLLQEHLGDEVALLLLSSPTAMEYYPHIGFNKIENGFIIPRKPF</sequence>
<evidence type="ECO:0000259" key="1">
    <source>
        <dbReference type="PROSITE" id="PS51186"/>
    </source>
</evidence>
<dbReference type="SUPFAM" id="SSF55729">
    <property type="entry name" value="Acyl-CoA N-acyltransferases (Nat)"/>
    <property type="match status" value="1"/>
</dbReference>
<dbReference type="EMBL" id="LS483476">
    <property type="protein sequence ID" value="SQI61791.1"/>
    <property type="molecule type" value="Genomic_DNA"/>
</dbReference>
<dbReference type="PANTHER" id="PTHR43233:SF1">
    <property type="entry name" value="FAMILY N-ACETYLTRANSFERASE, PUTATIVE (AFU_ORTHOLOGUE AFUA_6G03350)-RELATED"/>
    <property type="match status" value="1"/>
</dbReference>
<dbReference type="Gene3D" id="3.40.630.30">
    <property type="match status" value="1"/>
</dbReference>
<dbReference type="InterPro" id="IPR000182">
    <property type="entry name" value="GNAT_dom"/>
</dbReference>
<dbReference type="InterPro" id="IPR053144">
    <property type="entry name" value="Acetyltransferase_Butenolide"/>
</dbReference>
<dbReference type="KEGG" id="blen:NCTC4824_03388"/>
<keyword evidence="2" id="KW-0808">Transferase</keyword>
<dbReference type="AlphaFoldDB" id="A0A2X4WF22"/>